<evidence type="ECO:0000256" key="1">
    <source>
        <dbReference type="ARBA" id="ARBA00004613"/>
    </source>
</evidence>
<name>A0A420WSM7_9PROT</name>
<organism evidence="3 4">
    <name type="scientific">Oceanibaculum indicum</name>
    <dbReference type="NCBI Taxonomy" id="526216"/>
    <lineage>
        <taxon>Bacteria</taxon>
        <taxon>Pseudomonadati</taxon>
        <taxon>Pseudomonadota</taxon>
        <taxon>Alphaproteobacteria</taxon>
        <taxon>Rhodospirillales</taxon>
        <taxon>Oceanibaculaceae</taxon>
        <taxon>Oceanibaculum</taxon>
    </lineage>
</organism>
<dbReference type="Pfam" id="PF00353">
    <property type="entry name" value="HemolysinCabind"/>
    <property type="match status" value="1"/>
</dbReference>
<dbReference type="InterPro" id="IPR011049">
    <property type="entry name" value="Serralysin-like_metalloprot_C"/>
</dbReference>
<dbReference type="Gene3D" id="2.150.10.10">
    <property type="entry name" value="Serralysin-like metalloprotease, C-terminal"/>
    <property type="match status" value="1"/>
</dbReference>
<proteinExistence type="predicted"/>
<dbReference type="GO" id="GO:0005509">
    <property type="term" value="F:calcium ion binding"/>
    <property type="evidence" value="ECO:0007669"/>
    <property type="project" value="InterPro"/>
</dbReference>
<accession>A0A420WSM7</accession>
<protein>
    <submittedName>
        <fullName evidence="3">Hemolysin type calcium-binding protein</fullName>
    </submittedName>
</protein>
<dbReference type="InterPro" id="IPR018511">
    <property type="entry name" value="Hemolysin-typ_Ca-bd_CS"/>
</dbReference>
<dbReference type="AlphaFoldDB" id="A0A420WSM7"/>
<dbReference type="SUPFAM" id="SSF51120">
    <property type="entry name" value="beta-Roll"/>
    <property type="match status" value="1"/>
</dbReference>
<dbReference type="RefSeq" id="WP_220660226.1">
    <property type="nucleotide sequence ID" value="NZ_RBIG01000001.1"/>
</dbReference>
<dbReference type="EMBL" id="RBIG01000001">
    <property type="protein sequence ID" value="RKQ73905.1"/>
    <property type="molecule type" value="Genomic_DNA"/>
</dbReference>
<dbReference type="PANTHER" id="PTHR38340">
    <property type="entry name" value="S-LAYER PROTEIN"/>
    <property type="match status" value="1"/>
</dbReference>
<dbReference type="Proteomes" id="UP000277424">
    <property type="component" value="Unassembled WGS sequence"/>
</dbReference>
<dbReference type="PANTHER" id="PTHR38340:SF1">
    <property type="entry name" value="S-LAYER PROTEIN"/>
    <property type="match status" value="1"/>
</dbReference>
<keyword evidence="2" id="KW-0964">Secreted</keyword>
<sequence length="270" mass="27865">MAGYDLTDPSRAASLHNDWLLSPPHRSALSQAGSQEVGIGFTEHYAYVIVSDGDSHTQNRGTEGDDILYARQAGAGGAAAAAPLLGGAGHDLIDMRGGAADWELRTDIPHGYTLMPDGRRLPTWYEEIVGTVPDAAEANGEFGSDTIIGGDSGGILRGGKGHDSLVGGAGDDVLYSGLGRDTLAGGGGSDIFVLRGYDPRWPGALLDPHVTDFQQGADRLAIQGVTAAEITQALASQQSQGNSVTIEVGGASIQVSGTAALNQNDFIFGY</sequence>
<comment type="subcellular location">
    <subcellularLocation>
        <location evidence="1">Secreted</location>
    </subcellularLocation>
</comment>
<reference evidence="3 4" key="1">
    <citation type="submission" date="2018-10" db="EMBL/GenBank/DDBJ databases">
        <title>Comparative analysis of microorganisms from saline springs in Andes Mountain Range, Colombia.</title>
        <authorList>
            <person name="Rubin E."/>
        </authorList>
    </citation>
    <scope>NUCLEOTIDE SEQUENCE [LARGE SCALE GENOMIC DNA]</scope>
    <source>
        <strain evidence="3 4">USBA 36</strain>
    </source>
</reference>
<dbReference type="InterPro" id="IPR001343">
    <property type="entry name" value="Hemolysn_Ca-bd"/>
</dbReference>
<evidence type="ECO:0000313" key="3">
    <source>
        <dbReference type="EMBL" id="RKQ73905.1"/>
    </source>
</evidence>
<comment type="caution">
    <text evidence="3">The sequence shown here is derived from an EMBL/GenBank/DDBJ whole genome shotgun (WGS) entry which is preliminary data.</text>
</comment>
<evidence type="ECO:0000313" key="4">
    <source>
        <dbReference type="Proteomes" id="UP000277424"/>
    </source>
</evidence>
<dbReference type="GO" id="GO:0005576">
    <property type="term" value="C:extracellular region"/>
    <property type="evidence" value="ECO:0007669"/>
    <property type="project" value="UniProtKB-SubCell"/>
</dbReference>
<dbReference type="InterPro" id="IPR050557">
    <property type="entry name" value="RTX_toxin/Mannuronan_C5-epim"/>
</dbReference>
<dbReference type="PROSITE" id="PS00330">
    <property type="entry name" value="HEMOLYSIN_CALCIUM"/>
    <property type="match status" value="1"/>
</dbReference>
<dbReference type="PRINTS" id="PR00313">
    <property type="entry name" value="CABNDNGRPT"/>
</dbReference>
<gene>
    <name evidence="3" type="ORF">BCL74_1697</name>
</gene>
<evidence type="ECO:0000256" key="2">
    <source>
        <dbReference type="ARBA" id="ARBA00022525"/>
    </source>
</evidence>